<evidence type="ECO:0000313" key="3">
    <source>
        <dbReference type="EMBL" id="VDK75927.1"/>
    </source>
</evidence>
<keyword evidence="4" id="KW-1185">Reference proteome</keyword>
<reference evidence="5" key="1">
    <citation type="submission" date="2017-02" db="UniProtKB">
        <authorList>
            <consortium name="WormBaseParasite"/>
        </authorList>
    </citation>
    <scope>IDENTIFICATION</scope>
</reference>
<evidence type="ECO:0000256" key="2">
    <source>
        <dbReference type="SAM" id="Phobius"/>
    </source>
</evidence>
<dbReference type="Proteomes" id="UP000267096">
    <property type="component" value="Unassembled WGS sequence"/>
</dbReference>
<dbReference type="WBParaSite" id="ASIM_0002093701-mRNA-1">
    <property type="protein sequence ID" value="ASIM_0002093701-mRNA-1"/>
    <property type="gene ID" value="ASIM_0002093701"/>
</dbReference>
<keyword evidence="2" id="KW-0812">Transmembrane</keyword>
<feature type="transmembrane region" description="Helical" evidence="2">
    <location>
        <begin position="26"/>
        <end position="47"/>
    </location>
</feature>
<reference evidence="3 4" key="2">
    <citation type="submission" date="2018-11" db="EMBL/GenBank/DDBJ databases">
        <authorList>
            <consortium name="Pathogen Informatics"/>
        </authorList>
    </citation>
    <scope>NUCLEOTIDE SEQUENCE [LARGE SCALE GENOMIC DNA]</scope>
</reference>
<gene>
    <name evidence="3" type="ORF">ASIM_LOCUS20313</name>
</gene>
<dbReference type="InterPro" id="IPR005282">
    <property type="entry name" value="LC_transporter"/>
</dbReference>
<protein>
    <submittedName>
        <fullName evidence="5">Cystinosin homolog (inferred by orthology to a C. elegans protein)</fullName>
    </submittedName>
</protein>
<dbReference type="PANTHER" id="PTHR13131:SF5">
    <property type="entry name" value="CYSTINOSIN"/>
    <property type="match status" value="1"/>
</dbReference>
<dbReference type="EMBL" id="UYRR01039243">
    <property type="protein sequence ID" value="VDK75927.1"/>
    <property type="molecule type" value="Genomic_DNA"/>
</dbReference>
<dbReference type="AlphaFoldDB" id="A0A0M3KIW5"/>
<dbReference type="OrthoDB" id="5840060at2759"/>
<accession>A0A0M3KIW5</accession>
<keyword evidence="2" id="KW-1133">Transmembrane helix</keyword>
<name>A0A0M3KIW5_ANISI</name>
<dbReference type="PANTHER" id="PTHR13131">
    <property type="entry name" value="CYSTINOSIN"/>
    <property type="match status" value="1"/>
</dbReference>
<sequence>MDICQMILQAINTDDWSAFYGNPVKFGLGLVSMIFDIVFIIQHYVLYRNKNASLEAPKIDESRATIDANDQSSMEAAPSEDGSSVPIYVDRTNNPIV</sequence>
<organism evidence="5">
    <name type="scientific">Anisakis simplex</name>
    <name type="common">Herring worm</name>
    <dbReference type="NCBI Taxonomy" id="6269"/>
    <lineage>
        <taxon>Eukaryota</taxon>
        <taxon>Metazoa</taxon>
        <taxon>Ecdysozoa</taxon>
        <taxon>Nematoda</taxon>
        <taxon>Chromadorea</taxon>
        <taxon>Rhabditida</taxon>
        <taxon>Spirurina</taxon>
        <taxon>Ascaridomorpha</taxon>
        <taxon>Ascaridoidea</taxon>
        <taxon>Anisakidae</taxon>
        <taxon>Anisakis</taxon>
        <taxon>Anisakis simplex complex</taxon>
    </lineage>
</organism>
<evidence type="ECO:0000313" key="5">
    <source>
        <dbReference type="WBParaSite" id="ASIM_0002093701-mRNA-1"/>
    </source>
</evidence>
<proteinExistence type="predicted"/>
<feature type="region of interest" description="Disordered" evidence="1">
    <location>
        <begin position="65"/>
        <end position="97"/>
    </location>
</feature>
<evidence type="ECO:0000256" key="1">
    <source>
        <dbReference type="SAM" id="MobiDB-lite"/>
    </source>
</evidence>
<keyword evidence="2" id="KW-0472">Membrane</keyword>
<dbReference type="GO" id="GO:0015184">
    <property type="term" value="F:L-cystine transmembrane transporter activity"/>
    <property type="evidence" value="ECO:0007669"/>
    <property type="project" value="TreeGrafter"/>
</dbReference>
<evidence type="ECO:0000313" key="4">
    <source>
        <dbReference type="Proteomes" id="UP000267096"/>
    </source>
</evidence>
<dbReference type="GO" id="GO:0005765">
    <property type="term" value="C:lysosomal membrane"/>
    <property type="evidence" value="ECO:0007669"/>
    <property type="project" value="TreeGrafter"/>
</dbReference>